<dbReference type="Proteomes" id="UP000239494">
    <property type="component" value="Unassembled WGS sequence"/>
</dbReference>
<gene>
    <name evidence="2" type="ORF">CLV43_10378</name>
</gene>
<keyword evidence="3" id="KW-1185">Reference proteome</keyword>
<keyword evidence="1" id="KW-0175">Coiled coil</keyword>
<proteinExistence type="predicted"/>
<dbReference type="EMBL" id="PVTF01000003">
    <property type="protein sequence ID" value="PRY43338.1"/>
    <property type="molecule type" value="Genomic_DNA"/>
</dbReference>
<dbReference type="AlphaFoldDB" id="A0A2T0TCH9"/>
<evidence type="ECO:0000313" key="2">
    <source>
        <dbReference type="EMBL" id="PRY43338.1"/>
    </source>
</evidence>
<sequence>MSEVEPEPKPPFTPAEIPADLDVAAITQDAQAILGGLTITDLESDIGALLDDRMGKLEEMLDGLDALVARIEGEMDQHEGKTDPPQ</sequence>
<reference evidence="2 3" key="1">
    <citation type="submission" date="2018-03" db="EMBL/GenBank/DDBJ databases">
        <title>Genomic Encyclopedia of Archaeal and Bacterial Type Strains, Phase II (KMG-II): from individual species to whole genera.</title>
        <authorList>
            <person name="Goeker M."/>
        </authorList>
    </citation>
    <scope>NUCLEOTIDE SEQUENCE [LARGE SCALE GENOMIC DNA]</scope>
    <source>
        <strain evidence="2 3">DSM 44720</strain>
    </source>
</reference>
<name>A0A2T0TCH9_9PSEU</name>
<comment type="caution">
    <text evidence="2">The sequence shown here is derived from an EMBL/GenBank/DDBJ whole genome shotgun (WGS) entry which is preliminary data.</text>
</comment>
<accession>A0A2T0TCH9</accession>
<evidence type="ECO:0000256" key="1">
    <source>
        <dbReference type="SAM" id="Coils"/>
    </source>
</evidence>
<dbReference type="RefSeq" id="WP_146174726.1">
    <property type="nucleotide sequence ID" value="NZ_PVTF01000003.1"/>
</dbReference>
<protein>
    <submittedName>
        <fullName evidence="2">Uncharacterized protein</fullName>
    </submittedName>
</protein>
<evidence type="ECO:0000313" key="3">
    <source>
        <dbReference type="Proteomes" id="UP000239494"/>
    </source>
</evidence>
<organism evidence="2 3">
    <name type="scientific">Umezawaea tangerina</name>
    <dbReference type="NCBI Taxonomy" id="84725"/>
    <lineage>
        <taxon>Bacteria</taxon>
        <taxon>Bacillati</taxon>
        <taxon>Actinomycetota</taxon>
        <taxon>Actinomycetes</taxon>
        <taxon>Pseudonocardiales</taxon>
        <taxon>Pseudonocardiaceae</taxon>
        <taxon>Umezawaea</taxon>
    </lineage>
</organism>
<feature type="coiled-coil region" evidence="1">
    <location>
        <begin position="54"/>
        <end position="81"/>
    </location>
</feature>